<keyword evidence="1" id="KW-0812">Transmembrane</keyword>
<keyword evidence="1" id="KW-1133">Transmembrane helix</keyword>
<keyword evidence="3" id="KW-1185">Reference proteome</keyword>
<name>A0ABT2YL74_9BURK</name>
<reference evidence="2 3" key="1">
    <citation type="submission" date="2021-11" db="EMBL/GenBank/DDBJ databases">
        <authorList>
            <person name="Liang Q."/>
            <person name="Mou H."/>
            <person name="Liu Z."/>
        </authorList>
    </citation>
    <scope>NUCLEOTIDE SEQUENCE [LARGE SCALE GENOMIC DNA]</scope>
    <source>
        <strain evidence="2 3">CHU3</strain>
    </source>
</reference>
<accession>A0ABT2YL74</accession>
<gene>
    <name evidence="2" type="ORF">LNV07_22155</name>
</gene>
<evidence type="ECO:0000256" key="1">
    <source>
        <dbReference type="SAM" id="Phobius"/>
    </source>
</evidence>
<organism evidence="2 3">
    <name type="scientific">Roseateles oligotrophus</name>
    <dbReference type="NCBI Taxonomy" id="1769250"/>
    <lineage>
        <taxon>Bacteria</taxon>
        <taxon>Pseudomonadati</taxon>
        <taxon>Pseudomonadota</taxon>
        <taxon>Betaproteobacteria</taxon>
        <taxon>Burkholderiales</taxon>
        <taxon>Sphaerotilaceae</taxon>
        <taxon>Roseateles</taxon>
    </lineage>
</organism>
<protein>
    <submittedName>
        <fullName evidence="2">Uncharacterized protein</fullName>
    </submittedName>
</protein>
<evidence type="ECO:0000313" key="2">
    <source>
        <dbReference type="EMBL" id="MCV2370798.1"/>
    </source>
</evidence>
<sequence length="75" mass="8019">MELIVLKTFTIAALAAALLAMGYALIRIEKERYALAIGLCTLDPAGRNSVVPCEARFTSRSSWTGHLAAALLPES</sequence>
<proteinExistence type="predicted"/>
<evidence type="ECO:0000313" key="3">
    <source>
        <dbReference type="Proteomes" id="UP001209701"/>
    </source>
</evidence>
<feature type="transmembrane region" description="Helical" evidence="1">
    <location>
        <begin position="6"/>
        <end position="26"/>
    </location>
</feature>
<comment type="caution">
    <text evidence="2">The sequence shown here is derived from an EMBL/GenBank/DDBJ whole genome shotgun (WGS) entry which is preliminary data.</text>
</comment>
<dbReference type="EMBL" id="JAJIRN010000011">
    <property type="protein sequence ID" value="MCV2370798.1"/>
    <property type="molecule type" value="Genomic_DNA"/>
</dbReference>
<dbReference type="Proteomes" id="UP001209701">
    <property type="component" value="Unassembled WGS sequence"/>
</dbReference>
<keyword evidence="1" id="KW-0472">Membrane</keyword>